<accession>A0ABR2I740</accession>
<evidence type="ECO:0000313" key="4">
    <source>
        <dbReference type="Proteomes" id="UP001470230"/>
    </source>
</evidence>
<comment type="caution">
    <text evidence="3">The sequence shown here is derived from an EMBL/GenBank/DDBJ whole genome shotgun (WGS) entry which is preliminary data.</text>
</comment>
<feature type="coiled-coil region" evidence="1">
    <location>
        <begin position="39"/>
        <end position="177"/>
    </location>
</feature>
<evidence type="ECO:0000313" key="3">
    <source>
        <dbReference type="EMBL" id="KAK8858296.1"/>
    </source>
</evidence>
<feature type="coiled-coil region" evidence="1">
    <location>
        <begin position="233"/>
        <end position="303"/>
    </location>
</feature>
<feature type="region of interest" description="Disordered" evidence="2">
    <location>
        <begin position="1"/>
        <end position="24"/>
    </location>
</feature>
<keyword evidence="1" id="KW-0175">Coiled coil</keyword>
<gene>
    <name evidence="3" type="ORF">M9Y10_013398</name>
</gene>
<protein>
    <submittedName>
        <fullName evidence="3">Uncharacterized protein</fullName>
    </submittedName>
</protein>
<evidence type="ECO:0000256" key="1">
    <source>
        <dbReference type="SAM" id="Coils"/>
    </source>
</evidence>
<sequence>MSNSTIFSNSTPTRTLNSSFTRSTPTQIQSFAEFQTIRAERLNEINDDLRIQKEKKKHELQEQLQMLTLDANTAHAGLAADERDFLQQQQELITELNRIKIDAEVKAEESRMDHMSKLEMIYNKHSAAVRELTEQINNDQLDTQLEQSKKREVNPEIKETKEQLLTFENSLRELKSTRIEDGDPNDENDQQMFANKIHELEQLRRSVIDEYKSNQASHKSKTIEMTLALDEQDTSYQKEIENIKGKMEKKEQQYKEQLERSFKQLSLIQERRSSILAQRRDKVSKLQDEIKEIQDEFHSKMRDATRVAEKLKTALINVNLRKSQQLKVEKDATSEQQALLRENYALQQQLYQMQKQLSSYKEEFSLLRKELSATIGPRRTASLFF</sequence>
<organism evidence="3 4">
    <name type="scientific">Tritrichomonas musculus</name>
    <dbReference type="NCBI Taxonomy" id="1915356"/>
    <lineage>
        <taxon>Eukaryota</taxon>
        <taxon>Metamonada</taxon>
        <taxon>Parabasalia</taxon>
        <taxon>Tritrichomonadida</taxon>
        <taxon>Tritrichomonadidae</taxon>
        <taxon>Tritrichomonas</taxon>
    </lineage>
</organism>
<name>A0ABR2I740_9EUKA</name>
<evidence type="ECO:0000256" key="2">
    <source>
        <dbReference type="SAM" id="MobiDB-lite"/>
    </source>
</evidence>
<dbReference type="EMBL" id="JAPFFF010000019">
    <property type="protein sequence ID" value="KAK8858296.1"/>
    <property type="molecule type" value="Genomic_DNA"/>
</dbReference>
<reference evidence="3 4" key="1">
    <citation type="submission" date="2024-04" db="EMBL/GenBank/DDBJ databases">
        <title>Tritrichomonas musculus Genome.</title>
        <authorList>
            <person name="Alves-Ferreira E."/>
            <person name="Grigg M."/>
            <person name="Lorenzi H."/>
            <person name="Galac M."/>
        </authorList>
    </citation>
    <scope>NUCLEOTIDE SEQUENCE [LARGE SCALE GENOMIC DNA]</scope>
    <source>
        <strain evidence="3 4">EAF2021</strain>
    </source>
</reference>
<proteinExistence type="predicted"/>
<keyword evidence="4" id="KW-1185">Reference proteome</keyword>
<dbReference type="Proteomes" id="UP001470230">
    <property type="component" value="Unassembled WGS sequence"/>
</dbReference>